<organism evidence="2 3">
    <name type="scientific">Mycena rosella</name>
    <name type="common">Pink bonnet</name>
    <name type="synonym">Agaricus rosellus</name>
    <dbReference type="NCBI Taxonomy" id="1033263"/>
    <lineage>
        <taxon>Eukaryota</taxon>
        <taxon>Fungi</taxon>
        <taxon>Dikarya</taxon>
        <taxon>Basidiomycota</taxon>
        <taxon>Agaricomycotina</taxon>
        <taxon>Agaricomycetes</taxon>
        <taxon>Agaricomycetidae</taxon>
        <taxon>Agaricales</taxon>
        <taxon>Marasmiineae</taxon>
        <taxon>Mycenaceae</taxon>
        <taxon>Mycena</taxon>
    </lineage>
</organism>
<feature type="transmembrane region" description="Helical" evidence="1">
    <location>
        <begin position="232"/>
        <end position="252"/>
    </location>
</feature>
<sequence length="319" mass="35008">MPSLSAPAAELASILIASVLYGFYLATLAAAVPALLRTSAGQWKWRADIHWVTVGASVILFLNVTMDLALAMYSSFNTLVFHAAEEGAYANSSDWQNLFKSLTGDAILIYRCWLIYGRSWTIITLPLLLWVAALTCDARLVRLQTTMSGDIEASKHVMPWGTAFWAFTLAINVLTTGTSLLAPLALPYIRFTHSAPSNTLNQARRTIVESGLLYTTSVILAFAAYLTQSVLMYPAGSFEIQSVGIAFNWIIIRRARRREEDRQPIHGHSIQFNRTNVTTSMGGTSSNFVGAGGQDVLIIGKIEEPYPAQSSDSKLNEHL</sequence>
<gene>
    <name evidence="2" type="ORF">B0H17DRAFT_1196636</name>
</gene>
<keyword evidence="1" id="KW-0472">Membrane</keyword>
<evidence type="ECO:0000313" key="3">
    <source>
        <dbReference type="Proteomes" id="UP001221757"/>
    </source>
</evidence>
<dbReference type="EMBL" id="JARKIE010000024">
    <property type="protein sequence ID" value="KAJ7699059.1"/>
    <property type="molecule type" value="Genomic_DNA"/>
</dbReference>
<keyword evidence="3" id="KW-1185">Reference proteome</keyword>
<comment type="caution">
    <text evidence="2">The sequence shown here is derived from an EMBL/GenBank/DDBJ whole genome shotgun (WGS) entry which is preliminary data.</text>
</comment>
<feature type="transmembrane region" description="Helical" evidence="1">
    <location>
        <begin position="123"/>
        <end position="143"/>
    </location>
</feature>
<evidence type="ECO:0000313" key="2">
    <source>
        <dbReference type="EMBL" id="KAJ7699059.1"/>
    </source>
</evidence>
<keyword evidence="1" id="KW-0812">Transmembrane</keyword>
<name>A0AAD7DT46_MYCRO</name>
<dbReference type="AlphaFoldDB" id="A0AAD7DT46"/>
<feature type="transmembrane region" description="Helical" evidence="1">
    <location>
        <begin position="207"/>
        <end position="226"/>
    </location>
</feature>
<accession>A0AAD7DT46</accession>
<keyword evidence="1" id="KW-1133">Transmembrane helix</keyword>
<proteinExistence type="predicted"/>
<reference evidence="2" key="1">
    <citation type="submission" date="2023-03" db="EMBL/GenBank/DDBJ databases">
        <title>Massive genome expansion in bonnet fungi (Mycena s.s.) driven by repeated elements and novel gene families across ecological guilds.</title>
        <authorList>
            <consortium name="Lawrence Berkeley National Laboratory"/>
            <person name="Harder C.B."/>
            <person name="Miyauchi S."/>
            <person name="Viragh M."/>
            <person name="Kuo A."/>
            <person name="Thoen E."/>
            <person name="Andreopoulos B."/>
            <person name="Lu D."/>
            <person name="Skrede I."/>
            <person name="Drula E."/>
            <person name="Henrissat B."/>
            <person name="Morin E."/>
            <person name="Kohler A."/>
            <person name="Barry K."/>
            <person name="LaButti K."/>
            <person name="Morin E."/>
            <person name="Salamov A."/>
            <person name="Lipzen A."/>
            <person name="Mereny Z."/>
            <person name="Hegedus B."/>
            <person name="Baldrian P."/>
            <person name="Stursova M."/>
            <person name="Weitz H."/>
            <person name="Taylor A."/>
            <person name="Grigoriev I.V."/>
            <person name="Nagy L.G."/>
            <person name="Martin F."/>
            <person name="Kauserud H."/>
        </authorList>
    </citation>
    <scope>NUCLEOTIDE SEQUENCE</scope>
    <source>
        <strain evidence="2">CBHHK067</strain>
    </source>
</reference>
<feature type="transmembrane region" description="Helical" evidence="1">
    <location>
        <begin position="12"/>
        <end position="36"/>
    </location>
</feature>
<feature type="transmembrane region" description="Helical" evidence="1">
    <location>
        <begin position="48"/>
        <end position="73"/>
    </location>
</feature>
<evidence type="ECO:0000256" key="1">
    <source>
        <dbReference type="SAM" id="Phobius"/>
    </source>
</evidence>
<dbReference type="Proteomes" id="UP001221757">
    <property type="component" value="Unassembled WGS sequence"/>
</dbReference>
<protein>
    <submittedName>
        <fullName evidence="2">Uncharacterized protein</fullName>
    </submittedName>
</protein>
<feature type="transmembrane region" description="Helical" evidence="1">
    <location>
        <begin position="163"/>
        <end position="186"/>
    </location>
</feature>